<protein>
    <submittedName>
        <fullName evidence="1">Shikimate kinase</fullName>
        <ecNumber evidence="1">2.7.1.71</ecNumber>
    </submittedName>
</protein>
<keyword evidence="1" id="KW-0418">Kinase</keyword>
<proteinExistence type="predicted"/>
<name>A0A2X2SNX6_CAPOC</name>
<dbReference type="EMBL" id="UAVS01000007">
    <property type="protein sequence ID" value="SQA94882.1"/>
    <property type="molecule type" value="Genomic_DNA"/>
</dbReference>
<reference evidence="1 2" key="1">
    <citation type="submission" date="2018-06" db="EMBL/GenBank/DDBJ databases">
        <authorList>
            <consortium name="Pathogen Informatics"/>
            <person name="Doyle S."/>
        </authorList>
    </citation>
    <scope>NUCLEOTIDE SEQUENCE [LARGE SCALE GENOMIC DNA]</scope>
    <source>
        <strain evidence="1 2">NCTC11545</strain>
    </source>
</reference>
<organism evidence="1 2">
    <name type="scientific">Capnocytophaga ochracea</name>
    <dbReference type="NCBI Taxonomy" id="1018"/>
    <lineage>
        <taxon>Bacteria</taxon>
        <taxon>Pseudomonadati</taxon>
        <taxon>Bacteroidota</taxon>
        <taxon>Flavobacteriia</taxon>
        <taxon>Flavobacteriales</taxon>
        <taxon>Flavobacteriaceae</taxon>
        <taxon>Capnocytophaga</taxon>
    </lineage>
</organism>
<dbReference type="InterPro" id="IPR027417">
    <property type="entry name" value="P-loop_NTPase"/>
</dbReference>
<dbReference type="Pfam" id="PF01202">
    <property type="entry name" value="SKI"/>
    <property type="match status" value="1"/>
</dbReference>
<dbReference type="Gene3D" id="3.40.50.300">
    <property type="entry name" value="P-loop containing nucleotide triphosphate hydrolases"/>
    <property type="match status" value="1"/>
</dbReference>
<dbReference type="SUPFAM" id="SSF52540">
    <property type="entry name" value="P-loop containing nucleoside triphosphate hydrolases"/>
    <property type="match status" value="1"/>
</dbReference>
<dbReference type="AlphaFoldDB" id="A0A2X2SNX6"/>
<keyword evidence="1" id="KW-0808">Transferase</keyword>
<dbReference type="EC" id="2.7.1.71" evidence="1"/>
<dbReference type="Proteomes" id="UP000250169">
    <property type="component" value="Unassembled WGS sequence"/>
</dbReference>
<dbReference type="GO" id="GO:0004765">
    <property type="term" value="F:shikimate kinase activity"/>
    <property type="evidence" value="ECO:0007669"/>
    <property type="project" value="UniProtKB-EC"/>
</dbReference>
<sequence>MALIKEATSLSIYLKYQPKTLAKRLIKEKPHRPLISEINDADLEDFIRKHLFERNPFYMQANYIISMDNLTEEESINEIVKILQL</sequence>
<evidence type="ECO:0000313" key="1">
    <source>
        <dbReference type="EMBL" id="SQA94882.1"/>
    </source>
</evidence>
<gene>
    <name evidence="1" type="primary">aroK_2</name>
    <name evidence="1" type="ORF">NCTC11545_02085</name>
</gene>
<evidence type="ECO:0000313" key="2">
    <source>
        <dbReference type="Proteomes" id="UP000250169"/>
    </source>
</evidence>
<dbReference type="InterPro" id="IPR031322">
    <property type="entry name" value="Shikimate/glucono_kinase"/>
</dbReference>
<accession>A0A2X2SNX6</accession>